<accession>A0ABP1PX29</accession>
<dbReference type="Gene3D" id="3.40.50.1820">
    <property type="entry name" value="alpha/beta hydrolase"/>
    <property type="match status" value="1"/>
</dbReference>
<sequence>MLEFFMIKSVILAGVVGAISFLLTASGLITYASPVVIIEDGQLQGRISYSRNGSEYFEYLGIPFGAPPINELRFEPPVPSSPWKGIKQVTSYPPWCVQLDAMVRGRTYGQEDCLYLNVFTHSVETNDKKPTLVYIHGGGFLSGTSGMYGPKYFMDEDVVLVTINYRLGPLGFLNSGNDLIRGNMGLKDQHLALEWVQRNIDKFGGDPNQVTLFGESAGAASVGYHIISPSSRGLFHRAIAQSGYVTCPWSFNTKPTRVFLEYAKLLNCPTENTTTIVDCMRKMDAHKLVKPQMQYMDPLSGFEMIVPSVEPVVSNDSFLLENPRTSLKSGDFAPVPLMIGVTSGEGGLRTARYDAMPELIPKLDEKWDKMLPELMCFDKTSDTTAQKIRKYYFGTNTFEDDEFEFKRNFTLLNSDGLFYEPIRRAAMLHAKQGSPTYMYLYDYDSSMLPRSYSLFRAVRSDDWIFSEAKLAISVIMDWLRENVFGGDGPHQFGATHADDLFQLWNIEWVIELFSGRDYEFSRNFVKLFVDFARNEQPLQFNGVSWPPIQIAGISPESPTPPLNYMLIDREPKVVSEPFVERMHFWESLHIRD</sequence>
<evidence type="ECO:0000313" key="8">
    <source>
        <dbReference type="Proteomes" id="UP001642540"/>
    </source>
</evidence>
<dbReference type="SUPFAM" id="SSF53474">
    <property type="entry name" value="alpha/beta-Hydrolases"/>
    <property type="match status" value="1"/>
</dbReference>
<evidence type="ECO:0000259" key="6">
    <source>
        <dbReference type="Pfam" id="PF00135"/>
    </source>
</evidence>
<dbReference type="InterPro" id="IPR019826">
    <property type="entry name" value="Carboxylesterase_B_AS"/>
</dbReference>
<keyword evidence="2" id="KW-0719">Serine esterase</keyword>
<evidence type="ECO:0000256" key="3">
    <source>
        <dbReference type="ARBA" id="ARBA00022801"/>
    </source>
</evidence>
<proteinExistence type="inferred from homology"/>
<evidence type="ECO:0000256" key="4">
    <source>
        <dbReference type="ARBA" id="ARBA00023180"/>
    </source>
</evidence>
<dbReference type="PANTHER" id="PTHR43142">
    <property type="entry name" value="CARBOXYLIC ESTER HYDROLASE"/>
    <property type="match status" value="1"/>
</dbReference>
<evidence type="ECO:0000256" key="1">
    <source>
        <dbReference type="ARBA" id="ARBA00005964"/>
    </source>
</evidence>
<dbReference type="PANTHER" id="PTHR43142:SF1">
    <property type="entry name" value="CARBOXYLIC ESTER HYDROLASE"/>
    <property type="match status" value="1"/>
</dbReference>
<keyword evidence="4" id="KW-0325">Glycoprotein</keyword>
<evidence type="ECO:0000256" key="5">
    <source>
        <dbReference type="RuleBase" id="RU361235"/>
    </source>
</evidence>
<reference evidence="7 8" key="1">
    <citation type="submission" date="2024-08" db="EMBL/GenBank/DDBJ databases">
        <authorList>
            <person name="Cucini C."/>
            <person name="Frati F."/>
        </authorList>
    </citation>
    <scope>NUCLEOTIDE SEQUENCE [LARGE SCALE GENOMIC DNA]</scope>
</reference>
<dbReference type="EMBL" id="CAXLJM020000007">
    <property type="protein sequence ID" value="CAL8073925.1"/>
    <property type="molecule type" value="Genomic_DNA"/>
</dbReference>
<feature type="domain" description="Carboxylesterase type B" evidence="6">
    <location>
        <begin position="33"/>
        <end position="585"/>
    </location>
</feature>
<dbReference type="PROSITE" id="PS00122">
    <property type="entry name" value="CARBOXYLESTERASE_B_1"/>
    <property type="match status" value="1"/>
</dbReference>
<dbReference type="EC" id="3.1.1.-" evidence="5"/>
<dbReference type="InterPro" id="IPR002018">
    <property type="entry name" value="CarbesteraseB"/>
</dbReference>
<organism evidence="7 8">
    <name type="scientific">Orchesella dallaii</name>
    <dbReference type="NCBI Taxonomy" id="48710"/>
    <lineage>
        <taxon>Eukaryota</taxon>
        <taxon>Metazoa</taxon>
        <taxon>Ecdysozoa</taxon>
        <taxon>Arthropoda</taxon>
        <taxon>Hexapoda</taxon>
        <taxon>Collembola</taxon>
        <taxon>Entomobryomorpha</taxon>
        <taxon>Entomobryoidea</taxon>
        <taxon>Orchesellidae</taxon>
        <taxon>Orchesellinae</taxon>
        <taxon>Orchesella</taxon>
    </lineage>
</organism>
<protein>
    <recommendedName>
        <fullName evidence="5">Carboxylic ester hydrolase</fullName>
        <ecNumber evidence="5">3.1.1.-</ecNumber>
    </recommendedName>
</protein>
<gene>
    <name evidence="7" type="ORF">ODALV1_LOCUS2752</name>
</gene>
<evidence type="ECO:0000313" key="7">
    <source>
        <dbReference type="EMBL" id="CAL8073925.1"/>
    </source>
</evidence>
<evidence type="ECO:0000256" key="2">
    <source>
        <dbReference type="ARBA" id="ARBA00022487"/>
    </source>
</evidence>
<dbReference type="InterPro" id="IPR029058">
    <property type="entry name" value="AB_hydrolase_fold"/>
</dbReference>
<keyword evidence="8" id="KW-1185">Reference proteome</keyword>
<comment type="caution">
    <text evidence="7">The sequence shown here is derived from an EMBL/GenBank/DDBJ whole genome shotgun (WGS) entry which is preliminary data.</text>
</comment>
<keyword evidence="3 5" id="KW-0378">Hydrolase</keyword>
<dbReference type="Proteomes" id="UP001642540">
    <property type="component" value="Unassembled WGS sequence"/>
</dbReference>
<dbReference type="Pfam" id="PF00135">
    <property type="entry name" value="COesterase"/>
    <property type="match status" value="1"/>
</dbReference>
<name>A0ABP1PX29_9HEXA</name>
<comment type="similarity">
    <text evidence="1 5">Belongs to the type-B carboxylesterase/lipase family.</text>
</comment>